<evidence type="ECO:0000313" key="2">
    <source>
        <dbReference type="EMBL" id="MBD0832703.1"/>
    </source>
</evidence>
<accession>A0A8J6PZY9</accession>
<evidence type="ECO:0000313" key="3">
    <source>
        <dbReference type="Proteomes" id="UP000600588"/>
    </source>
</evidence>
<dbReference type="SUPFAM" id="SSF54427">
    <property type="entry name" value="NTF2-like"/>
    <property type="match status" value="1"/>
</dbReference>
<comment type="caution">
    <text evidence="2">The sequence shown here is derived from an EMBL/GenBank/DDBJ whole genome shotgun (WGS) entry which is preliminary data.</text>
</comment>
<sequence length="184" mass="21792">MKKLLFIAFLNTLTFTVFAQDGVNEEEKQEPDYTQNVQTIDNIVRTLYDVVSGDKDEERDWKLFKFLFYPNAKLIASGKNIERQAQVNYMSPGDYIKNAGKWMVENGFHEREIHRTSNTFGNMSQVFSTYASYKNKDDEEPFMRGINSIQLYNDGKRWWIINIYWANETRRTPIPRTYLPKQKS</sequence>
<dbReference type="InterPro" id="IPR032710">
    <property type="entry name" value="NTF2-like_dom_sf"/>
</dbReference>
<reference evidence="2 3" key="1">
    <citation type="submission" date="2020-09" db="EMBL/GenBank/DDBJ databases">
        <title>TT11 complete genome.</title>
        <authorList>
            <person name="Wu Z."/>
        </authorList>
    </citation>
    <scope>NUCLEOTIDE SEQUENCE [LARGE SCALE GENOMIC DNA]</scope>
    <source>
        <strain evidence="2 3">TT11</strain>
    </source>
</reference>
<gene>
    <name evidence="2" type="ORF">ICJ83_11215</name>
</gene>
<dbReference type="EMBL" id="JACVXB010000004">
    <property type="protein sequence ID" value="MBD0832703.1"/>
    <property type="molecule type" value="Genomic_DNA"/>
</dbReference>
<feature type="signal peptide" evidence="1">
    <location>
        <begin position="1"/>
        <end position="19"/>
    </location>
</feature>
<dbReference type="Gene3D" id="3.10.450.50">
    <property type="match status" value="1"/>
</dbReference>
<protein>
    <recommendedName>
        <fullName evidence="4">SnoaL-like domain-containing protein</fullName>
    </recommendedName>
</protein>
<dbReference type="Proteomes" id="UP000600588">
    <property type="component" value="Unassembled WGS sequence"/>
</dbReference>
<feature type="chain" id="PRO_5035312189" description="SnoaL-like domain-containing protein" evidence="1">
    <location>
        <begin position="20"/>
        <end position="184"/>
    </location>
</feature>
<proteinExistence type="predicted"/>
<dbReference type="AlphaFoldDB" id="A0A8J6PZY9"/>
<name>A0A8J6PZY9_9FLAO</name>
<keyword evidence="3" id="KW-1185">Reference proteome</keyword>
<dbReference type="RefSeq" id="WP_188230488.1">
    <property type="nucleotide sequence ID" value="NZ_JACVXB010000004.1"/>
</dbReference>
<evidence type="ECO:0000256" key="1">
    <source>
        <dbReference type="SAM" id="SignalP"/>
    </source>
</evidence>
<evidence type="ECO:0008006" key="4">
    <source>
        <dbReference type="Google" id="ProtNLM"/>
    </source>
</evidence>
<keyword evidence="1" id="KW-0732">Signal</keyword>
<organism evidence="2 3">
    <name type="scientific">Aestuariibaculum sediminum</name>
    <dbReference type="NCBI Taxonomy" id="2770637"/>
    <lineage>
        <taxon>Bacteria</taxon>
        <taxon>Pseudomonadati</taxon>
        <taxon>Bacteroidota</taxon>
        <taxon>Flavobacteriia</taxon>
        <taxon>Flavobacteriales</taxon>
        <taxon>Flavobacteriaceae</taxon>
    </lineage>
</organism>